<dbReference type="AlphaFoldDB" id="A0ABD5W0J4"/>
<sequence>MGSTTKHVINGIISLVISVAITVVAADDEDGPWGLGDMALAVGISAFLSGFFTSYFAE</sequence>
<gene>
    <name evidence="2" type="ORF">ACFQQG_07015</name>
</gene>
<dbReference type="RefSeq" id="WP_267163773.1">
    <property type="nucleotide sequence ID" value="NZ_CP112972.1"/>
</dbReference>
<keyword evidence="1" id="KW-0472">Membrane</keyword>
<keyword evidence="1" id="KW-0812">Transmembrane</keyword>
<proteinExistence type="predicted"/>
<evidence type="ECO:0000256" key="1">
    <source>
        <dbReference type="SAM" id="Phobius"/>
    </source>
</evidence>
<dbReference type="Proteomes" id="UP001596445">
    <property type="component" value="Unassembled WGS sequence"/>
</dbReference>
<protein>
    <submittedName>
        <fullName evidence="2">Uncharacterized protein</fullName>
    </submittedName>
</protein>
<dbReference type="EMBL" id="JBHSZI010000001">
    <property type="protein sequence ID" value="MFC7057964.1"/>
    <property type="molecule type" value="Genomic_DNA"/>
</dbReference>
<comment type="caution">
    <text evidence="2">The sequence shown here is derived from an EMBL/GenBank/DDBJ whole genome shotgun (WGS) entry which is preliminary data.</text>
</comment>
<evidence type="ECO:0000313" key="2">
    <source>
        <dbReference type="EMBL" id="MFC7057964.1"/>
    </source>
</evidence>
<feature type="transmembrane region" description="Helical" evidence="1">
    <location>
        <begin position="38"/>
        <end position="57"/>
    </location>
</feature>
<evidence type="ECO:0000313" key="3">
    <source>
        <dbReference type="Proteomes" id="UP001596445"/>
    </source>
</evidence>
<name>A0ABD5W0J4_9EURY</name>
<keyword evidence="3" id="KW-1185">Reference proteome</keyword>
<feature type="transmembrane region" description="Helical" evidence="1">
    <location>
        <begin position="7"/>
        <end position="26"/>
    </location>
</feature>
<dbReference type="GeneID" id="76629915"/>
<organism evidence="2 3">
    <name type="scientific">Halovenus salina</name>
    <dbReference type="NCBI Taxonomy" id="1510225"/>
    <lineage>
        <taxon>Archaea</taxon>
        <taxon>Methanobacteriati</taxon>
        <taxon>Methanobacteriota</taxon>
        <taxon>Stenosarchaea group</taxon>
        <taxon>Halobacteria</taxon>
        <taxon>Halobacteriales</taxon>
        <taxon>Haloarculaceae</taxon>
        <taxon>Halovenus</taxon>
    </lineage>
</organism>
<accession>A0ABD5W0J4</accession>
<reference evidence="2 3" key="1">
    <citation type="journal article" date="2019" name="Int. J. Syst. Evol. Microbiol.">
        <title>The Global Catalogue of Microorganisms (GCM) 10K type strain sequencing project: providing services to taxonomists for standard genome sequencing and annotation.</title>
        <authorList>
            <consortium name="The Broad Institute Genomics Platform"/>
            <consortium name="The Broad Institute Genome Sequencing Center for Infectious Disease"/>
            <person name="Wu L."/>
            <person name="Ma J."/>
        </authorList>
    </citation>
    <scope>NUCLEOTIDE SEQUENCE [LARGE SCALE GENOMIC DNA]</scope>
    <source>
        <strain evidence="2 3">JCM 30072</strain>
    </source>
</reference>
<keyword evidence="1" id="KW-1133">Transmembrane helix</keyword>